<dbReference type="RefSeq" id="WP_196194962.1">
    <property type="nucleotide sequence ID" value="NZ_JADPRT010000006.1"/>
</dbReference>
<evidence type="ECO:0000256" key="2">
    <source>
        <dbReference type="ARBA" id="ARBA00022450"/>
    </source>
</evidence>
<dbReference type="SUPFAM" id="SSF56801">
    <property type="entry name" value="Acetyl-CoA synthetase-like"/>
    <property type="match status" value="1"/>
</dbReference>
<evidence type="ECO:0000256" key="3">
    <source>
        <dbReference type="ARBA" id="ARBA00022553"/>
    </source>
</evidence>
<dbReference type="SUPFAM" id="SSF53474">
    <property type="entry name" value="alpha/beta-Hydrolases"/>
    <property type="match status" value="1"/>
</dbReference>
<dbReference type="GO" id="GO:0005737">
    <property type="term" value="C:cytoplasm"/>
    <property type="evidence" value="ECO:0007669"/>
    <property type="project" value="TreeGrafter"/>
</dbReference>
<organism evidence="5 6">
    <name type="scientific">Streptacidiphilus fuscans</name>
    <dbReference type="NCBI Taxonomy" id="2789292"/>
    <lineage>
        <taxon>Bacteria</taxon>
        <taxon>Bacillati</taxon>
        <taxon>Actinomycetota</taxon>
        <taxon>Actinomycetes</taxon>
        <taxon>Kitasatosporales</taxon>
        <taxon>Streptomycetaceae</taxon>
        <taxon>Streptacidiphilus</taxon>
    </lineage>
</organism>
<dbReference type="Pfam" id="PF13193">
    <property type="entry name" value="AMP-binding_C"/>
    <property type="match status" value="1"/>
</dbReference>
<accession>A0A931B5J1</accession>
<dbReference type="GO" id="GO:0008610">
    <property type="term" value="P:lipid biosynthetic process"/>
    <property type="evidence" value="ECO:0007669"/>
    <property type="project" value="UniProtKB-ARBA"/>
</dbReference>
<dbReference type="InterPro" id="IPR001242">
    <property type="entry name" value="Condensation_dom"/>
</dbReference>
<dbReference type="InterPro" id="IPR001031">
    <property type="entry name" value="Thioesterase"/>
</dbReference>
<comment type="caution">
    <text evidence="5">The sequence shown here is derived from an EMBL/GenBank/DDBJ whole genome shotgun (WGS) entry which is preliminary data.</text>
</comment>
<dbReference type="Pfam" id="PF00550">
    <property type="entry name" value="PP-binding"/>
    <property type="match status" value="1"/>
</dbReference>
<dbReference type="Gene3D" id="3.40.50.1820">
    <property type="entry name" value="alpha/beta hydrolase"/>
    <property type="match status" value="1"/>
</dbReference>
<dbReference type="Gene3D" id="3.30.300.30">
    <property type="match status" value="1"/>
</dbReference>
<dbReference type="PANTHER" id="PTHR45527:SF1">
    <property type="entry name" value="FATTY ACID SYNTHASE"/>
    <property type="match status" value="1"/>
</dbReference>
<dbReference type="EMBL" id="JADPRT010000006">
    <property type="protein sequence ID" value="MBF9069817.1"/>
    <property type="molecule type" value="Genomic_DNA"/>
</dbReference>
<dbReference type="SMART" id="SM00823">
    <property type="entry name" value="PKS_PP"/>
    <property type="match status" value="1"/>
</dbReference>
<evidence type="ECO:0000256" key="1">
    <source>
        <dbReference type="ARBA" id="ARBA00001957"/>
    </source>
</evidence>
<dbReference type="InterPro" id="IPR042099">
    <property type="entry name" value="ANL_N_sf"/>
</dbReference>
<proteinExistence type="predicted"/>
<dbReference type="GO" id="GO:0017000">
    <property type="term" value="P:antibiotic biosynthetic process"/>
    <property type="evidence" value="ECO:0007669"/>
    <property type="project" value="UniProtKB-ARBA"/>
</dbReference>
<dbReference type="Proteomes" id="UP000657385">
    <property type="component" value="Unassembled WGS sequence"/>
</dbReference>
<dbReference type="GO" id="GO:0003824">
    <property type="term" value="F:catalytic activity"/>
    <property type="evidence" value="ECO:0007669"/>
    <property type="project" value="InterPro"/>
</dbReference>
<dbReference type="Gene3D" id="1.10.1200.10">
    <property type="entry name" value="ACP-like"/>
    <property type="match status" value="1"/>
</dbReference>
<dbReference type="GO" id="GO:0043041">
    <property type="term" value="P:amino acid activation for nonribosomal peptide biosynthetic process"/>
    <property type="evidence" value="ECO:0007669"/>
    <property type="project" value="TreeGrafter"/>
</dbReference>
<dbReference type="GO" id="GO:0044550">
    <property type="term" value="P:secondary metabolite biosynthetic process"/>
    <property type="evidence" value="ECO:0007669"/>
    <property type="project" value="TreeGrafter"/>
</dbReference>
<dbReference type="Pfam" id="PF00501">
    <property type="entry name" value="AMP-binding"/>
    <property type="match status" value="1"/>
</dbReference>
<evidence type="ECO:0000313" key="5">
    <source>
        <dbReference type="EMBL" id="MBF9069817.1"/>
    </source>
</evidence>
<dbReference type="InterPro" id="IPR036736">
    <property type="entry name" value="ACP-like_sf"/>
</dbReference>
<evidence type="ECO:0000313" key="6">
    <source>
        <dbReference type="Proteomes" id="UP000657385"/>
    </source>
</evidence>
<dbReference type="InterPro" id="IPR023213">
    <property type="entry name" value="CAT-like_dom_sf"/>
</dbReference>
<name>A0A931B5J1_9ACTN</name>
<dbReference type="PANTHER" id="PTHR45527">
    <property type="entry name" value="NONRIBOSOMAL PEPTIDE SYNTHETASE"/>
    <property type="match status" value="1"/>
</dbReference>
<dbReference type="CDD" id="cd05930">
    <property type="entry name" value="A_NRPS"/>
    <property type="match status" value="1"/>
</dbReference>
<dbReference type="InterPro" id="IPR000873">
    <property type="entry name" value="AMP-dep_synth/lig_dom"/>
</dbReference>
<sequence>MPDEGEFEIFGRLSLAQRMRLLAKLVGDPLAGPQVRPSAEQRRMLVLEQTDQSGKGYTLTSAWWIDGPLDVDRFRTCVETVLNREWTLRQRFVSLDGETYQLTSAVPICLEFPDETGTAMPSAAGEIETDVLDDLSGGPIDPMTEPLARVRLRRSTTGAAYLFTLCVHHAAADGSSLSMLLDRISSAYESDSALAAEAGPSDGFVHHLAAQAGYPGSAEHRADLAFWREQLDGLPEAVSFPPVLDGERDDTGGDRRVVFTLTPEEMTALSACAAEQQATLVHVVLAAYHLVLSRFSGAGDMAVGVPTNIRGSRRLRDVVGDFVNTLAIRVRAEAGTFEEHLRTVRDTANEALLHQLLPFDEVTAVVGRTGRSVRGGAVCSAFLSVEPYSLSGFTLGGLPCLDVEPRGLTAPWGDVSFFLQPNPSGGAVGEFVVASDVMDSEITRAAAEHLHDVLRAAPLAAGVPLPELGLRPGASTATGDVTPLGDGPAFSHLAEVVENTPEAVCVRDRSGDLTYAELWNAATETARGLVRMGVRPGDPVAVPATHDRWLVVSLYATLLAGGVYLPVGTTLPEARLREIAAESGAKLVLQPGHTAVTLPGVPDVNVDEARRAGSGVGVGVGVEATLPDLVPHDAAYLLFTSGSTGRPKGVLNSHRSLDAFIRWCLRSYSRQELSSVLGCTPATFDISLFELFAPLAAGGTLVLADDLFTLRNHPLADELTLINTVPSLMKEYLAGWDLPSKVETVNFCGETLPNALAQEVYRRGRSVARVHNLYGPSEDTVFSTVWSVPRGWTGALPIGRPLDNSGATVRDLAGRPVPEGAPGELVLFGAGLADGYLNRPTETAARFVPHEQGVSRRAYRTGDMARMRPDGCLEFLGRADRQIKLRGLRIEPGEVELAVMALEPVTGCAVVLADLNGEQTLIAYVAHKEPAPDDPAGLGEPQEFEERVRAHVARRLPRYMVPARVITVPAVPLTSSGKLDLAALPRPSTTAPLPSSGATTPLEEVICGLFAEVLRLPAVDPADGFFALGGTSLGAMRLASRLRDVCGREVSAATLFRAPTPRELAHHVRQSTVAEVGDIVLIRSGEGPALVCLPPASGNTLCYSALAAELPWTGPVYVVTAPGLADDRPMVTSVDDAAEQAWSTVRSAGVDDIRALVGYCFGGTVAGAMARIAAAEGRPVPDLVAVSAERVGRLTKSSEADLIGDYGGALAQAAGLPEPTEPPGRWTLDELLKWADRAGITGPGMTPDELVRGYRTWANNEAAQAFYAAEPIAVPARGLFVGAARSAFDASGQWADVFAKGLDRRRVDVTHDEIMRVPHVGDVAALVQAWLEGAR</sequence>
<evidence type="ECO:0000259" key="4">
    <source>
        <dbReference type="PROSITE" id="PS50075"/>
    </source>
</evidence>
<dbReference type="Pfam" id="PF00668">
    <property type="entry name" value="Condensation"/>
    <property type="match status" value="1"/>
</dbReference>
<dbReference type="InterPro" id="IPR045851">
    <property type="entry name" value="AMP-bd_C_sf"/>
</dbReference>
<dbReference type="SUPFAM" id="SSF47336">
    <property type="entry name" value="ACP-like"/>
    <property type="match status" value="1"/>
</dbReference>
<dbReference type="Gene3D" id="3.30.559.30">
    <property type="entry name" value="Nonribosomal peptide synthetase, condensation domain"/>
    <property type="match status" value="1"/>
</dbReference>
<dbReference type="Gene3D" id="3.30.559.10">
    <property type="entry name" value="Chloramphenicol acetyltransferase-like domain"/>
    <property type="match status" value="1"/>
</dbReference>
<dbReference type="InterPro" id="IPR020806">
    <property type="entry name" value="PKS_PP-bd"/>
</dbReference>
<dbReference type="InterPro" id="IPR025110">
    <property type="entry name" value="AMP-bd_C"/>
</dbReference>
<keyword evidence="2" id="KW-0596">Phosphopantetheine</keyword>
<feature type="domain" description="Carrier" evidence="4">
    <location>
        <begin position="997"/>
        <end position="1072"/>
    </location>
</feature>
<keyword evidence="6" id="KW-1185">Reference proteome</keyword>
<gene>
    <name evidence="5" type="ORF">I2501_17485</name>
</gene>
<dbReference type="PROSITE" id="PS50075">
    <property type="entry name" value="CARRIER"/>
    <property type="match status" value="1"/>
</dbReference>
<reference evidence="5" key="1">
    <citation type="submission" date="2020-11" db="EMBL/GenBank/DDBJ databases">
        <title>Isolation and identification of active actinomycetes.</title>
        <authorList>
            <person name="Yu B."/>
        </authorList>
    </citation>
    <scope>NUCLEOTIDE SEQUENCE</scope>
    <source>
        <strain evidence="5">NEAU-YB345</strain>
    </source>
</reference>
<protein>
    <submittedName>
        <fullName evidence="5">Amino acid adenylation domain-containing protein</fullName>
    </submittedName>
</protein>
<dbReference type="PROSITE" id="PS00455">
    <property type="entry name" value="AMP_BINDING"/>
    <property type="match status" value="1"/>
</dbReference>
<dbReference type="InterPro" id="IPR020845">
    <property type="entry name" value="AMP-binding_CS"/>
</dbReference>
<dbReference type="Pfam" id="PF00975">
    <property type="entry name" value="Thioesterase"/>
    <property type="match status" value="1"/>
</dbReference>
<dbReference type="NCBIfam" id="TIGR01733">
    <property type="entry name" value="AA-adenyl-dom"/>
    <property type="match status" value="1"/>
</dbReference>
<dbReference type="InterPro" id="IPR029058">
    <property type="entry name" value="AB_hydrolase_fold"/>
</dbReference>
<dbReference type="Gene3D" id="3.40.50.12780">
    <property type="entry name" value="N-terminal domain of ligase-like"/>
    <property type="match status" value="1"/>
</dbReference>
<keyword evidence="3" id="KW-0597">Phosphoprotein</keyword>
<dbReference type="GO" id="GO:0031177">
    <property type="term" value="F:phosphopantetheine binding"/>
    <property type="evidence" value="ECO:0007669"/>
    <property type="project" value="InterPro"/>
</dbReference>
<comment type="cofactor">
    <cofactor evidence="1">
        <name>pantetheine 4'-phosphate</name>
        <dbReference type="ChEBI" id="CHEBI:47942"/>
    </cofactor>
</comment>
<dbReference type="SUPFAM" id="SSF52777">
    <property type="entry name" value="CoA-dependent acyltransferases"/>
    <property type="match status" value="2"/>
</dbReference>
<dbReference type="InterPro" id="IPR009081">
    <property type="entry name" value="PP-bd_ACP"/>
</dbReference>
<dbReference type="InterPro" id="IPR010071">
    <property type="entry name" value="AA_adenyl_dom"/>
</dbReference>